<keyword evidence="1" id="KW-1185">Reference proteome</keyword>
<dbReference type="AlphaFoldDB" id="A0A183CSM8"/>
<accession>A0A183CSM8</accession>
<sequence>MAFSSSSAGFDLEKKALQANVVTGFERF</sequence>
<reference evidence="2" key="3">
    <citation type="submission" date="2016-06" db="UniProtKB">
        <authorList>
            <consortium name="WormBaseParasite"/>
        </authorList>
    </citation>
    <scope>IDENTIFICATION</scope>
</reference>
<evidence type="ECO:0000313" key="2">
    <source>
        <dbReference type="WBParaSite" id="GPLIN_001588600"/>
    </source>
</evidence>
<reference evidence="1" key="2">
    <citation type="submission" date="2014-05" db="EMBL/GenBank/DDBJ databases">
        <title>The genome and life-stage specific transcriptomes of Globodera pallida elucidate key aspects of plant parasitism by a cyst nematode.</title>
        <authorList>
            <person name="Cotton J.A."/>
            <person name="Lilley C.J."/>
            <person name="Jones L.M."/>
            <person name="Kikuchi T."/>
            <person name="Reid A.J."/>
            <person name="Thorpe P."/>
            <person name="Tsai I.J."/>
            <person name="Beasley H."/>
            <person name="Blok V."/>
            <person name="Cock P.J.A."/>
            <person name="Van den Akker S.E."/>
            <person name="Holroyd N."/>
            <person name="Hunt M."/>
            <person name="Mantelin S."/>
            <person name="Naghra H."/>
            <person name="Pain A."/>
            <person name="Palomares-Rius J.E."/>
            <person name="Zarowiecki M."/>
            <person name="Berriman M."/>
            <person name="Jones J.T."/>
            <person name="Urwin P.E."/>
        </authorList>
    </citation>
    <scope>NUCLEOTIDE SEQUENCE [LARGE SCALE GENOMIC DNA]</scope>
    <source>
        <strain evidence="1">Lindley</strain>
    </source>
</reference>
<dbReference type="Proteomes" id="UP000050741">
    <property type="component" value="Unassembled WGS sequence"/>
</dbReference>
<reference evidence="1" key="1">
    <citation type="submission" date="2013-12" db="EMBL/GenBank/DDBJ databases">
        <authorList>
            <person name="Aslett M."/>
        </authorList>
    </citation>
    <scope>NUCLEOTIDE SEQUENCE [LARGE SCALE GENOMIC DNA]</scope>
    <source>
        <strain evidence="1">Lindley</strain>
    </source>
</reference>
<proteinExistence type="predicted"/>
<dbReference type="WBParaSite" id="GPLIN_001588600">
    <property type="protein sequence ID" value="GPLIN_001588600"/>
    <property type="gene ID" value="GPLIN_001588600"/>
</dbReference>
<organism evidence="1 2">
    <name type="scientific">Globodera pallida</name>
    <name type="common">Potato cyst nematode worm</name>
    <name type="synonym">Heterodera pallida</name>
    <dbReference type="NCBI Taxonomy" id="36090"/>
    <lineage>
        <taxon>Eukaryota</taxon>
        <taxon>Metazoa</taxon>
        <taxon>Ecdysozoa</taxon>
        <taxon>Nematoda</taxon>
        <taxon>Chromadorea</taxon>
        <taxon>Rhabditida</taxon>
        <taxon>Tylenchina</taxon>
        <taxon>Tylenchomorpha</taxon>
        <taxon>Tylenchoidea</taxon>
        <taxon>Heteroderidae</taxon>
        <taxon>Heteroderinae</taxon>
        <taxon>Globodera</taxon>
    </lineage>
</organism>
<evidence type="ECO:0000313" key="1">
    <source>
        <dbReference type="Proteomes" id="UP000050741"/>
    </source>
</evidence>
<protein>
    <submittedName>
        <fullName evidence="2">Photosystem II protein D1</fullName>
    </submittedName>
</protein>
<name>A0A183CSM8_GLOPA</name>